<name>B0E0H3_LACBS</name>
<dbReference type="EMBL" id="DS547198">
    <property type="protein sequence ID" value="EDQ98788.1"/>
    <property type="molecule type" value="Genomic_DNA"/>
</dbReference>
<sequence>MYPDPSGTENIFSGRPQHTLPAIAFPQENKHGISHPLSILAGFRRLLFTAKLICICLSNSRSLPLPSFARLSRTTLSTSVIHNNASETMKTNLFLKGDVLTNSPRRSEEIQRVLCNVGKIKNNVETSFGEHQWAVVIFNGLHTSRTRQRHSTVFGFVQGGKRYFFQCWTAHIFEDGRTEMFSDYDRELDLQDLTPINFVAPNGSVKHTVIYETDGRYTME</sequence>
<protein>
    <submittedName>
        <fullName evidence="2">Predicted protein</fullName>
    </submittedName>
</protein>
<dbReference type="KEGG" id="lbc:LACBIDRAFT_335659"/>
<keyword evidence="3" id="KW-1185">Reference proteome</keyword>
<evidence type="ECO:0000313" key="1">
    <source>
        <dbReference type="EMBL" id="EDQ98788.1"/>
    </source>
</evidence>
<dbReference type="GeneID" id="6086215"/>
<evidence type="ECO:0000313" key="2">
    <source>
        <dbReference type="EMBL" id="EDQ99716.1"/>
    </source>
</evidence>
<organism evidence="3">
    <name type="scientific">Laccaria bicolor (strain S238N-H82 / ATCC MYA-4686)</name>
    <name type="common">Bicoloured deceiver</name>
    <name type="synonym">Laccaria laccata var. bicolor</name>
    <dbReference type="NCBI Taxonomy" id="486041"/>
    <lineage>
        <taxon>Eukaryota</taxon>
        <taxon>Fungi</taxon>
        <taxon>Dikarya</taxon>
        <taxon>Basidiomycota</taxon>
        <taxon>Agaricomycotina</taxon>
        <taxon>Agaricomycetes</taxon>
        <taxon>Agaricomycetidae</taxon>
        <taxon>Agaricales</taxon>
        <taxon>Agaricineae</taxon>
        <taxon>Hydnangiaceae</taxon>
        <taxon>Laccaria</taxon>
    </lineage>
</organism>
<dbReference type="AlphaFoldDB" id="B0E0H3"/>
<gene>
    <name evidence="2" type="ORF">LACBIDRAFT_334831</name>
    <name evidence="1" type="ORF">LACBIDRAFT_335659</name>
</gene>
<dbReference type="GeneID" id="6085334"/>
<dbReference type="OrthoDB" id="3076056at2759"/>
<proteinExistence type="predicted"/>
<dbReference type="KEGG" id="lbc:LACBIDRAFT_334831"/>
<dbReference type="HOGENOM" id="CLU_1256221_0_0_1"/>
<dbReference type="InParanoid" id="B0E0H3"/>
<accession>B0E0H3</accession>
<dbReference type="RefSeq" id="XP_001889693.1">
    <property type="nucleotide sequence ID" value="XM_001889658.1"/>
</dbReference>
<dbReference type="Proteomes" id="UP000001194">
    <property type="component" value="Unassembled WGS sequence"/>
</dbReference>
<reference evidence="2 3" key="1">
    <citation type="journal article" date="2008" name="Nature">
        <title>The genome of Laccaria bicolor provides insights into mycorrhizal symbiosis.</title>
        <authorList>
            <person name="Martin F."/>
            <person name="Aerts A."/>
            <person name="Ahren D."/>
            <person name="Brun A."/>
            <person name="Danchin E.G.J."/>
            <person name="Duchaussoy F."/>
            <person name="Gibon J."/>
            <person name="Kohler A."/>
            <person name="Lindquist E."/>
            <person name="Pereda V."/>
            <person name="Salamov A."/>
            <person name="Shapiro H.J."/>
            <person name="Wuyts J."/>
            <person name="Blaudez D."/>
            <person name="Buee M."/>
            <person name="Brokstein P."/>
            <person name="Canbaeck B."/>
            <person name="Cohen D."/>
            <person name="Courty P.E."/>
            <person name="Coutinho P.M."/>
            <person name="Delaruelle C."/>
            <person name="Detter J.C."/>
            <person name="Deveau A."/>
            <person name="DiFazio S."/>
            <person name="Duplessis S."/>
            <person name="Fraissinet-Tachet L."/>
            <person name="Lucic E."/>
            <person name="Frey-Klett P."/>
            <person name="Fourrey C."/>
            <person name="Feussner I."/>
            <person name="Gay G."/>
            <person name="Grimwood J."/>
            <person name="Hoegger P.J."/>
            <person name="Jain P."/>
            <person name="Kilaru S."/>
            <person name="Labbe J."/>
            <person name="Lin Y.C."/>
            <person name="Legue V."/>
            <person name="Le Tacon F."/>
            <person name="Marmeisse R."/>
            <person name="Melayah D."/>
            <person name="Montanini B."/>
            <person name="Muratet M."/>
            <person name="Nehls U."/>
            <person name="Niculita-Hirzel H."/>
            <person name="Oudot-Le Secq M.P."/>
            <person name="Peter M."/>
            <person name="Quesneville H."/>
            <person name="Rajashekar B."/>
            <person name="Reich M."/>
            <person name="Rouhier N."/>
            <person name="Schmutz J."/>
            <person name="Yin T."/>
            <person name="Chalot M."/>
            <person name="Henrissat B."/>
            <person name="Kuees U."/>
            <person name="Lucas S."/>
            <person name="Van de Peer Y."/>
            <person name="Podila G.K."/>
            <person name="Polle A."/>
            <person name="Pukkila P.J."/>
            <person name="Richardson P.M."/>
            <person name="Rouze P."/>
            <person name="Sanders I.R."/>
            <person name="Stajich J.E."/>
            <person name="Tunlid A."/>
            <person name="Tuskan G."/>
            <person name="Grigoriev I.V."/>
        </authorList>
    </citation>
    <scope>NUCLEOTIDE SEQUENCE [LARGE SCALE GENOMIC DNA]</scope>
    <source>
        <strain evidence="3">S238N-H82 / ATCC MYA-4686</strain>
    </source>
</reference>
<dbReference type="RefSeq" id="XP_001890564.1">
    <property type="nucleotide sequence ID" value="XM_001890529.1"/>
</dbReference>
<dbReference type="EMBL" id="DS547160">
    <property type="protein sequence ID" value="EDQ99716.1"/>
    <property type="molecule type" value="Genomic_DNA"/>
</dbReference>
<evidence type="ECO:0000313" key="3">
    <source>
        <dbReference type="Proteomes" id="UP000001194"/>
    </source>
</evidence>